<keyword evidence="1" id="KW-0443">Lipid metabolism</keyword>
<dbReference type="SUPFAM" id="SSF52096">
    <property type="entry name" value="ClpP/crotonase"/>
    <property type="match status" value="1"/>
</dbReference>
<keyword evidence="4" id="KW-1185">Reference proteome</keyword>
<dbReference type="GO" id="GO:0016829">
    <property type="term" value="F:lyase activity"/>
    <property type="evidence" value="ECO:0007669"/>
    <property type="project" value="UniProtKB-KW"/>
</dbReference>
<dbReference type="Pfam" id="PF00378">
    <property type="entry name" value="ECH_1"/>
    <property type="match status" value="1"/>
</dbReference>
<dbReference type="InterPro" id="IPR001753">
    <property type="entry name" value="Enoyl-CoA_hydra/iso"/>
</dbReference>
<sequence length="240" mass="26432">MTGILETGVEERSWTFTLNRPDKLNALNAELVEALIEGVSKAHEAGARLLVFAGNGKSFSAGFDQGELERESDADLLMRLVRIESLLHLVASSPCLTVAFAQGRNFGAGVDLFATCRQRYSTHDASFRMPGLRFGLVLGTRRFGALVGHRRAREVLEQTSTISAAEAFELGLVTRLINEAERASATDDARRIASLLDRETQQHLYHVLSTEQADQDMANLVRSAARPGLKSRMLDYIRQG</sequence>
<proteinExistence type="predicted"/>
<reference evidence="3 4" key="1">
    <citation type="submission" date="2017-09" db="EMBL/GenBank/DDBJ databases">
        <authorList>
            <person name="Varghese N."/>
            <person name="Submissions S."/>
        </authorList>
    </citation>
    <scope>NUCLEOTIDE SEQUENCE [LARGE SCALE GENOMIC DNA]</scope>
    <source>
        <strain evidence="3 4">OK806</strain>
    </source>
</reference>
<name>A0A7Z7I2X2_9BURK</name>
<evidence type="ECO:0000313" key="3">
    <source>
        <dbReference type="EMBL" id="SOE57018.1"/>
    </source>
</evidence>
<evidence type="ECO:0000313" key="4">
    <source>
        <dbReference type="Proteomes" id="UP000219522"/>
    </source>
</evidence>
<dbReference type="AlphaFoldDB" id="A0A7Z7I2X2"/>
<dbReference type="Gene3D" id="3.90.226.10">
    <property type="entry name" value="2-enoyl-CoA Hydratase, Chain A, domain 1"/>
    <property type="match status" value="1"/>
</dbReference>
<organism evidence="3 4">
    <name type="scientific">Caballeronia arationis</name>
    <dbReference type="NCBI Taxonomy" id="1777142"/>
    <lineage>
        <taxon>Bacteria</taxon>
        <taxon>Pseudomonadati</taxon>
        <taxon>Pseudomonadota</taxon>
        <taxon>Betaproteobacteria</taxon>
        <taxon>Burkholderiales</taxon>
        <taxon>Burkholderiaceae</taxon>
        <taxon>Caballeronia</taxon>
    </lineage>
</organism>
<dbReference type="OrthoDB" id="8640486at2"/>
<protein>
    <submittedName>
        <fullName evidence="3">Enoyl-CoA hydratase/carnithine racemase</fullName>
    </submittedName>
</protein>
<dbReference type="GO" id="GO:0006635">
    <property type="term" value="P:fatty acid beta-oxidation"/>
    <property type="evidence" value="ECO:0007669"/>
    <property type="project" value="TreeGrafter"/>
</dbReference>
<accession>A0A7Z7I2X2</accession>
<dbReference type="CDD" id="cd06558">
    <property type="entry name" value="crotonase-like"/>
    <property type="match status" value="1"/>
</dbReference>
<dbReference type="RefSeq" id="WP_062643255.1">
    <property type="nucleotide sequence ID" value="NZ_FCOG02000187.1"/>
</dbReference>
<dbReference type="PANTHER" id="PTHR11941">
    <property type="entry name" value="ENOYL-COA HYDRATASE-RELATED"/>
    <property type="match status" value="1"/>
</dbReference>
<keyword evidence="2" id="KW-0456">Lyase</keyword>
<dbReference type="EMBL" id="OCSU01000001">
    <property type="protein sequence ID" value="SOE57018.1"/>
    <property type="molecule type" value="Genomic_DNA"/>
</dbReference>
<comment type="caution">
    <text evidence="3">The sequence shown here is derived from an EMBL/GenBank/DDBJ whole genome shotgun (WGS) entry which is preliminary data.</text>
</comment>
<dbReference type="PANTHER" id="PTHR11941:SF169">
    <property type="entry name" value="(7AS)-7A-METHYL-1,5-DIOXO-2,3,5,6,7,7A-HEXAHYDRO-1H-INDENE-CARBOXYL-COA HYDROLASE"/>
    <property type="match status" value="1"/>
</dbReference>
<dbReference type="Proteomes" id="UP000219522">
    <property type="component" value="Unassembled WGS sequence"/>
</dbReference>
<evidence type="ECO:0000256" key="2">
    <source>
        <dbReference type="ARBA" id="ARBA00023239"/>
    </source>
</evidence>
<evidence type="ECO:0000256" key="1">
    <source>
        <dbReference type="ARBA" id="ARBA00023098"/>
    </source>
</evidence>
<gene>
    <name evidence="3" type="ORF">SAMN05446927_1368</name>
</gene>
<dbReference type="InterPro" id="IPR029045">
    <property type="entry name" value="ClpP/crotonase-like_dom_sf"/>
</dbReference>